<keyword evidence="2" id="KW-0732">Signal</keyword>
<dbReference type="AlphaFoldDB" id="A0A8J2QW01"/>
<feature type="signal peptide" evidence="2">
    <location>
        <begin position="1"/>
        <end position="20"/>
    </location>
</feature>
<evidence type="ECO:0000313" key="4">
    <source>
        <dbReference type="Proteomes" id="UP000789524"/>
    </source>
</evidence>
<keyword evidence="4" id="KW-1185">Reference proteome</keyword>
<accession>A0A8J2QW01</accession>
<organism evidence="3 4">
    <name type="scientific">Danaus chrysippus</name>
    <name type="common">African queen</name>
    <dbReference type="NCBI Taxonomy" id="151541"/>
    <lineage>
        <taxon>Eukaryota</taxon>
        <taxon>Metazoa</taxon>
        <taxon>Ecdysozoa</taxon>
        <taxon>Arthropoda</taxon>
        <taxon>Hexapoda</taxon>
        <taxon>Insecta</taxon>
        <taxon>Pterygota</taxon>
        <taxon>Neoptera</taxon>
        <taxon>Endopterygota</taxon>
        <taxon>Lepidoptera</taxon>
        <taxon>Glossata</taxon>
        <taxon>Ditrysia</taxon>
        <taxon>Papilionoidea</taxon>
        <taxon>Nymphalidae</taxon>
        <taxon>Danainae</taxon>
        <taxon>Danaini</taxon>
        <taxon>Danaina</taxon>
        <taxon>Danaus</taxon>
        <taxon>Anosia</taxon>
    </lineage>
</organism>
<comment type="caution">
    <text evidence="3">The sequence shown here is derived from an EMBL/GenBank/DDBJ whole genome shotgun (WGS) entry which is preliminary data.</text>
</comment>
<reference evidence="3" key="1">
    <citation type="submission" date="2021-09" db="EMBL/GenBank/DDBJ databases">
        <authorList>
            <person name="Martin H S."/>
        </authorList>
    </citation>
    <scope>NUCLEOTIDE SEQUENCE</scope>
</reference>
<dbReference type="EMBL" id="CAKASE010000066">
    <property type="protein sequence ID" value="CAG9570872.1"/>
    <property type="molecule type" value="Genomic_DNA"/>
</dbReference>
<feature type="chain" id="PRO_5035150254" evidence="2">
    <location>
        <begin position="21"/>
        <end position="139"/>
    </location>
</feature>
<keyword evidence="1" id="KW-0472">Membrane</keyword>
<name>A0A8J2QW01_9NEOP</name>
<dbReference type="Proteomes" id="UP000789524">
    <property type="component" value="Unassembled WGS sequence"/>
</dbReference>
<gene>
    <name evidence="3" type="ORF">DCHRY22_LOCUS9522</name>
</gene>
<sequence length="139" mass="15512">MPSSPGAVFFLLIFSTAVWSSAGVTSGTPSSAVPSWRGINYHTYTAIYIWVKMWRATVIVCFILIVSALCINLSCNSCGIECAPACGTRRFRSCCFNYLRKKREDHEFTYNIEQSKIPVFLIDNPETASNVATNDFKAF</sequence>
<protein>
    <submittedName>
        <fullName evidence="3">(African queen) hypothetical protein</fullName>
    </submittedName>
</protein>
<evidence type="ECO:0000256" key="2">
    <source>
        <dbReference type="SAM" id="SignalP"/>
    </source>
</evidence>
<dbReference type="OrthoDB" id="8195871at2759"/>
<keyword evidence="1" id="KW-1133">Transmembrane helix</keyword>
<keyword evidence="1" id="KW-0812">Transmembrane</keyword>
<evidence type="ECO:0000313" key="3">
    <source>
        <dbReference type="EMBL" id="CAG9570872.1"/>
    </source>
</evidence>
<feature type="transmembrane region" description="Helical" evidence="1">
    <location>
        <begin position="47"/>
        <end position="71"/>
    </location>
</feature>
<evidence type="ECO:0000256" key="1">
    <source>
        <dbReference type="SAM" id="Phobius"/>
    </source>
</evidence>
<proteinExistence type="predicted"/>